<name>A0A1Y6EKM2_9GAMM</name>
<dbReference type="GO" id="GO:0033711">
    <property type="term" value="F:4-phosphoerythronate dehydrogenase activity"/>
    <property type="evidence" value="ECO:0007669"/>
    <property type="project" value="UniProtKB-EC"/>
</dbReference>
<feature type="active site" description="Proton donor" evidence="5">
    <location>
        <position position="260"/>
    </location>
</feature>
<feature type="binding site" evidence="5">
    <location>
        <position position="45"/>
    </location>
    <ligand>
        <name>substrate</name>
    </ligand>
</feature>
<feature type="domain" description="D-isomer specific 2-hydroxyacid dehydrogenase NAD-binding" evidence="6">
    <location>
        <begin position="117"/>
        <end position="262"/>
    </location>
</feature>
<dbReference type="SUPFAM" id="SSF52283">
    <property type="entry name" value="Formate/glycerate dehydrogenase catalytic domain-like"/>
    <property type="match status" value="1"/>
</dbReference>
<feature type="binding site" evidence="5">
    <location>
        <begin position="213"/>
        <end position="215"/>
    </location>
    <ligand>
        <name>NAD(+)</name>
        <dbReference type="ChEBI" id="CHEBI:57540"/>
    </ligand>
</feature>
<keyword evidence="4 5" id="KW-0664">Pyridoxine biosynthesis</keyword>
<dbReference type="Proteomes" id="UP000194450">
    <property type="component" value="Unassembled WGS sequence"/>
</dbReference>
<dbReference type="Gene3D" id="3.30.1370.170">
    <property type="match status" value="1"/>
</dbReference>
<evidence type="ECO:0000259" key="7">
    <source>
        <dbReference type="Pfam" id="PF11890"/>
    </source>
</evidence>
<dbReference type="EC" id="1.1.1.290" evidence="5"/>
<dbReference type="InterPro" id="IPR020921">
    <property type="entry name" value="Erythronate-4-P_DHase"/>
</dbReference>
<dbReference type="InterPro" id="IPR024531">
    <property type="entry name" value="Erythronate-4-P_DHase_dimer"/>
</dbReference>
<dbReference type="GO" id="GO:0008615">
    <property type="term" value="P:pyridoxine biosynthetic process"/>
    <property type="evidence" value="ECO:0007669"/>
    <property type="project" value="UniProtKB-UniRule"/>
</dbReference>
<keyword evidence="2 5" id="KW-0560">Oxidoreductase</keyword>
<dbReference type="PANTHER" id="PTHR10996">
    <property type="entry name" value="2-HYDROXYACID DEHYDROGENASE-RELATED"/>
    <property type="match status" value="1"/>
</dbReference>
<comment type="caution">
    <text evidence="5">Lacks conserved residue(s) required for the propagation of feature annotation.</text>
</comment>
<keyword evidence="1 5" id="KW-0963">Cytoplasm</keyword>
<feature type="active site" evidence="5">
    <location>
        <position position="215"/>
    </location>
</feature>
<sequence length="392" mass="42569">MNILADANIPQVEKLFEQFGQVNLFSSRQPPSEQLADAQVLLVRSVTQVNSALLQQAPKLTFVGTATIGVEHVDQAALQQRHIQFASAPGANAAAVGNYVLSATVEMLLAQGKCELPTGNAVIIGAGHTGTAAGKRLSGLGYQVSYYDPPLLADNNAARPVGCDLHADWQRVLEADLISCHVPLQDEGQYPTRHLWQADSLQQLKSDCLFINASRGAVVAEQDLLQTLAANGPMVTLDVWEHEPQLNSELVAQVALATPHIAGHSLEGKVGGAYSLYGTFCKVQKCSPELSLQALLPKANQSVIEIAVPPDLQTLATWLRAIYDIRNDDKLLRDSELTAAAFDNLRKNYQVRRELSVQSVTGELLQGDSGGAKKWRQRFEYMGFHVQTTKAE</sequence>
<evidence type="ECO:0000313" key="8">
    <source>
        <dbReference type="EMBL" id="SMQ63208.1"/>
    </source>
</evidence>
<dbReference type="GO" id="GO:0030267">
    <property type="term" value="F:glyoxylate reductase (NADPH) activity"/>
    <property type="evidence" value="ECO:0007669"/>
    <property type="project" value="TreeGrafter"/>
</dbReference>
<dbReference type="InterPro" id="IPR050223">
    <property type="entry name" value="D-isomer_2-hydroxyacid_DH"/>
</dbReference>
<dbReference type="Pfam" id="PF11890">
    <property type="entry name" value="DUF3410"/>
    <property type="match status" value="1"/>
</dbReference>
<dbReference type="InterPro" id="IPR006140">
    <property type="entry name" value="D-isomer_DH_NAD-bd"/>
</dbReference>
<evidence type="ECO:0000256" key="5">
    <source>
        <dbReference type="HAMAP-Rule" id="MF_01825"/>
    </source>
</evidence>
<evidence type="ECO:0000313" key="9">
    <source>
        <dbReference type="Proteomes" id="UP000194450"/>
    </source>
</evidence>
<organism evidence="8 9">
    <name type="scientific">Pseudidiomarina planktonica</name>
    <dbReference type="NCBI Taxonomy" id="1323738"/>
    <lineage>
        <taxon>Bacteria</taxon>
        <taxon>Pseudomonadati</taxon>
        <taxon>Pseudomonadota</taxon>
        <taxon>Gammaproteobacteria</taxon>
        <taxon>Alteromonadales</taxon>
        <taxon>Idiomarinaceae</taxon>
        <taxon>Pseudidiomarina</taxon>
    </lineage>
</organism>
<feature type="binding site" evidence="5">
    <location>
        <position position="67"/>
    </location>
    <ligand>
        <name>substrate</name>
    </ligand>
</feature>
<feature type="binding site" evidence="5">
    <location>
        <position position="238"/>
    </location>
    <ligand>
        <name>NAD(+)</name>
        <dbReference type="ChEBI" id="CHEBI:57540"/>
    </ligand>
</feature>
<feature type="active site" evidence="5">
    <location>
        <position position="243"/>
    </location>
</feature>
<dbReference type="UniPathway" id="UPA00244">
    <property type="reaction ID" value="UER00310"/>
</dbReference>
<reference evidence="9" key="1">
    <citation type="submission" date="2017-04" db="EMBL/GenBank/DDBJ databases">
        <authorList>
            <person name="Varghese N."/>
            <person name="Submissions S."/>
        </authorList>
    </citation>
    <scope>NUCLEOTIDE SEQUENCE [LARGE SCALE GENOMIC DNA]</scope>
</reference>
<dbReference type="SUPFAM" id="SSF51735">
    <property type="entry name" value="NAD(P)-binding Rossmann-fold domains"/>
    <property type="match status" value="1"/>
</dbReference>
<comment type="function">
    <text evidence="5">Catalyzes the oxidation of erythronate-4-phosphate to 3-hydroxy-2-oxo-4-phosphonooxybutanoate.</text>
</comment>
<dbReference type="PANTHER" id="PTHR10996:SF178">
    <property type="entry name" value="2-HYDROXYACID DEHYDROGENASE YGL185C-RELATED"/>
    <property type="match status" value="1"/>
</dbReference>
<dbReference type="InterPro" id="IPR036291">
    <property type="entry name" value="NAD(P)-bd_dom_sf"/>
</dbReference>
<dbReference type="GO" id="GO:0051287">
    <property type="term" value="F:NAD binding"/>
    <property type="evidence" value="ECO:0007669"/>
    <property type="project" value="InterPro"/>
</dbReference>
<dbReference type="CDD" id="cd12158">
    <property type="entry name" value="ErythrP_dh"/>
    <property type="match status" value="1"/>
</dbReference>
<protein>
    <recommendedName>
        <fullName evidence="5">Erythronate-4-phosphate dehydrogenase</fullName>
        <ecNumber evidence="5">1.1.1.290</ecNumber>
    </recommendedName>
</protein>
<evidence type="ECO:0000256" key="4">
    <source>
        <dbReference type="ARBA" id="ARBA00023096"/>
    </source>
</evidence>
<comment type="subunit">
    <text evidence="5">Homodimer.</text>
</comment>
<dbReference type="RefSeq" id="WP_086433972.1">
    <property type="nucleotide sequence ID" value="NZ_FXWH01000001.1"/>
</dbReference>
<dbReference type="Pfam" id="PF02826">
    <property type="entry name" value="2-Hacid_dh_C"/>
    <property type="match status" value="1"/>
</dbReference>
<comment type="catalytic activity">
    <reaction evidence="5">
        <text>4-phospho-D-erythronate + NAD(+) = (R)-3-hydroxy-2-oxo-4-phosphooxybutanoate + NADH + H(+)</text>
        <dbReference type="Rhea" id="RHEA:18829"/>
        <dbReference type="ChEBI" id="CHEBI:15378"/>
        <dbReference type="ChEBI" id="CHEBI:57540"/>
        <dbReference type="ChEBI" id="CHEBI:57945"/>
        <dbReference type="ChEBI" id="CHEBI:58538"/>
        <dbReference type="ChEBI" id="CHEBI:58766"/>
        <dbReference type="EC" id="1.1.1.290"/>
    </reaction>
</comment>
<dbReference type="InterPro" id="IPR038251">
    <property type="entry name" value="PdxB_dimer_sf"/>
</dbReference>
<comment type="subcellular location">
    <subcellularLocation>
        <location evidence="5">Cytoplasm</location>
    </subcellularLocation>
</comment>
<keyword evidence="9" id="KW-1185">Reference proteome</keyword>
<evidence type="ECO:0000256" key="2">
    <source>
        <dbReference type="ARBA" id="ARBA00023002"/>
    </source>
</evidence>
<evidence type="ECO:0000256" key="3">
    <source>
        <dbReference type="ARBA" id="ARBA00023027"/>
    </source>
</evidence>
<feature type="binding site" evidence="5">
    <location>
        <position position="263"/>
    </location>
    <ligand>
        <name>NAD(+)</name>
        <dbReference type="ChEBI" id="CHEBI:57540"/>
    </ligand>
</feature>
<comment type="pathway">
    <text evidence="5">Cofactor biosynthesis; pyridoxine 5'-phosphate biosynthesis; pyridoxine 5'-phosphate from D-erythrose 4-phosphate: step 2/5.</text>
</comment>
<feature type="binding site" evidence="5">
    <location>
        <position position="148"/>
    </location>
    <ligand>
        <name>NAD(+)</name>
        <dbReference type="ChEBI" id="CHEBI:57540"/>
    </ligand>
</feature>
<keyword evidence="3 5" id="KW-0520">NAD</keyword>
<accession>A0A1Y6EKM2</accession>
<dbReference type="GO" id="GO:0046983">
    <property type="term" value="F:protein dimerization activity"/>
    <property type="evidence" value="ECO:0007669"/>
    <property type="project" value="InterPro"/>
</dbReference>
<dbReference type="GO" id="GO:0005829">
    <property type="term" value="C:cytosol"/>
    <property type="evidence" value="ECO:0007669"/>
    <property type="project" value="TreeGrafter"/>
</dbReference>
<dbReference type="HAMAP" id="MF_01825">
    <property type="entry name" value="PdxB"/>
    <property type="match status" value="1"/>
</dbReference>
<proteinExistence type="inferred from homology"/>
<dbReference type="EMBL" id="FXWH01000001">
    <property type="protein sequence ID" value="SMQ63208.1"/>
    <property type="molecule type" value="Genomic_DNA"/>
</dbReference>
<comment type="similarity">
    <text evidence="5">Belongs to the D-isomer specific 2-hydroxyacid dehydrogenase family. PdxB subfamily.</text>
</comment>
<feature type="domain" description="Erythronate-4-phosphate dehydrogenase dimerisation" evidence="7">
    <location>
        <begin position="295"/>
        <end position="363"/>
    </location>
</feature>
<evidence type="ECO:0000259" key="6">
    <source>
        <dbReference type="Pfam" id="PF02826"/>
    </source>
</evidence>
<dbReference type="OrthoDB" id="9770208at2"/>
<dbReference type="GO" id="GO:0016618">
    <property type="term" value="F:hydroxypyruvate reductase [NAD(P)H] activity"/>
    <property type="evidence" value="ECO:0007669"/>
    <property type="project" value="TreeGrafter"/>
</dbReference>
<dbReference type="Gene3D" id="3.40.50.720">
    <property type="entry name" value="NAD(P)-binding Rossmann-like Domain"/>
    <property type="match status" value="2"/>
</dbReference>
<dbReference type="AlphaFoldDB" id="A0A1Y6EKM2"/>
<evidence type="ECO:0000256" key="1">
    <source>
        <dbReference type="ARBA" id="ARBA00022490"/>
    </source>
</evidence>
<gene>
    <name evidence="5" type="primary">pdxB</name>
    <name evidence="8" type="ORF">SAMN06297229_0821</name>
</gene>